<dbReference type="InterPro" id="IPR036390">
    <property type="entry name" value="WH_DNA-bd_sf"/>
</dbReference>
<organism evidence="6 7">
    <name type="scientific">Limosilactobacillus coleohominis 101-4-CHN</name>
    <dbReference type="NCBI Taxonomy" id="575594"/>
    <lineage>
        <taxon>Bacteria</taxon>
        <taxon>Bacillati</taxon>
        <taxon>Bacillota</taxon>
        <taxon>Bacilli</taxon>
        <taxon>Lactobacillales</taxon>
        <taxon>Lactobacillaceae</taxon>
        <taxon>Limosilactobacillus</taxon>
    </lineage>
</organism>
<dbReference type="GO" id="GO:0000976">
    <property type="term" value="F:transcription cis-regulatory region binding"/>
    <property type="evidence" value="ECO:0007669"/>
    <property type="project" value="TreeGrafter"/>
</dbReference>
<dbReference type="AlphaFoldDB" id="C7XTX0"/>
<dbReference type="RefSeq" id="WP_006915875.1">
    <property type="nucleotide sequence ID" value="NZ_GG698802.1"/>
</dbReference>
<evidence type="ECO:0000313" key="7">
    <source>
        <dbReference type="Proteomes" id="UP000003987"/>
    </source>
</evidence>
<dbReference type="Gene3D" id="1.10.10.10">
    <property type="entry name" value="Winged helix-like DNA-binding domain superfamily/Winged helix DNA-binding domain"/>
    <property type="match status" value="1"/>
</dbReference>
<dbReference type="SUPFAM" id="SSF53850">
    <property type="entry name" value="Periplasmic binding protein-like II"/>
    <property type="match status" value="1"/>
</dbReference>
<keyword evidence="3" id="KW-0238">DNA-binding</keyword>
<name>C7XTX0_9LACO</name>
<accession>C7XTX0</accession>
<dbReference type="EMBL" id="GG698802">
    <property type="protein sequence ID" value="EEU30731.1"/>
    <property type="molecule type" value="Genomic_DNA"/>
</dbReference>
<dbReference type="SUPFAM" id="SSF46785">
    <property type="entry name" value="Winged helix' DNA-binding domain"/>
    <property type="match status" value="1"/>
</dbReference>
<protein>
    <submittedName>
        <fullName evidence="6">Transcriptional regulator, LysR family</fullName>
    </submittedName>
</protein>
<dbReference type="HOGENOM" id="CLU_039613_13_0_9"/>
<dbReference type="PROSITE" id="PS50931">
    <property type="entry name" value="HTH_LYSR"/>
    <property type="match status" value="1"/>
</dbReference>
<dbReference type="PANTHER" id="PTHR30126:SF40">
    <property type="entry name" value="HTH-TYPE TRANSCRIPTIONAL REGULATOR GLTR"/>
    <property type="match status" value="1"/>
</dbReference>
<sequence length="296" mass="33256">METNNLQTFISVVRSGSFTKTAEQNFISSTAVMKQINRLEQELDTKLFDRSSTGVTLTPSGNVFLKYAETVLKLTTQVYTDCHQLDGTIQTIRLGTSLLHPSMPFMPTWNQIKDQLPNYQLQILQIPGDLTANNREYSMLGRECDIMIGTFDQATTRSLVTAIPLGTYQFGIAVRSDNPLASKEELSIADLKGQTLLMVPTGVSEKNDQLRQEILDTDPEITIKYTNGRYDINVFNQAVDENDALINVTPWKNIHPNLVTIPLKTSIEVEYGILAPKHATGKVKHFMDHVHQLIQQ</sequence>
<dbReference type="Pfam" id="PF00126">
    <property type="entry name" value="HTH_1"/>
    <property type="match status" value="1"/>
</dbReference>
<dbReference type="CDD" id="cd05466">
    <property type="entry name" value="PBP2_LTTR_substrate"/>
    <property type="match status" value="1"/>
</dbReference>
<dbReference type="FunFam" id="1.10.10.10:FF:000001">
    <property type="entry name" value="LysR family transcriptional regulator"/>
    <property type="match status" value="1"/>
</dbReference>
<feature type="domain" description="HTH lysR-type" evidence="5">
    <location>
        <begin position="1"/>
        <end position="58"/>
    </location>
</feature>
<keyword evidence="4" id="KW-0804">Transcription</keyword>
<evidence type="ECO:0000256" key="1">
    <source>
        <dbReference type="ARBA" id="ARBA00009437"/>
    </source>
</evidence>
<keyword evidence="2" id="KW-0805">Transcription regulation</keyword>
<reference evidence="6 7" key="1">
    <citation type="submission" date="2009-06" db="EMBL/GenBank/DDBJ databases">
        <title>The Genome Sequence of Lactobacillus coleohominis strain 101-4-CHN.</title>
        <authorList>
            <consortium name="The Broad Institute Genome Sequencing Platform"/>
            <person name="Ward D."/>
            <person name="Young S.K."/>
            <person name="Zeng Q."/>
            <person name="Koehrsen M."/>
            <person name="Alvarado L."/>
            <person name="Berlin A."/>
            <person name="Borenstein D."/>
            <person name="Chen Z."/>
            <person name="Engels R."/>
            <person name="Freedman E."/>
            <person name="Gellesch M."/>
            <person name="Goldberg J."/>
            <person name="Griggs A."/>
            <person name="Gujja S."/>
            <person name="Heiman D."/>
            <person name="Hepburn T."/>
            <person name="Howarth C."/>
            <person name="Jen D."/>
            <person name="Larson L."/>
            <person name="Lewis B."/>
            <person name="Mehta T."/>
            <person name="Park D."/>
            <person name="Pearson M."/>
            <person name="Roberts A."/>
            <person name="Saif S."/>
            <person name="Shea T."/>
            <person name="Shenoy N."/>
            <person name="Sisk P."/>
            <person name="Stolte C."/>
            <person name="Sykes S."/>
            <person name="Walk T."/>
            <person name="White J."/>
            <person name="Yandava C."/>
            <person name="Liu Y."/>
            <person name="Xu Q."/>
            <person name="Lander E."/>
            <person name="Nusbaum C."/>
            <person name="Galagan J."/>
            <person name="Birren B."/>
        </authorList>
    </citation>
    <scope>NUCLEOTIDE SEQUENCE [LARGE SCALE GENOMIC DNA]</scope>
    <source>
        <strain evidence="6 7">101-4-CHN</strain>
    </source>
</reference>
<dbReference type="Pfam" id="PF03466">
    <property type="entry name" value="LysR_substrate"/>
    <property type="match status" value="1"/>
</dbReference>
<evidence type="ECO:0000259" key="5">
    <source>
        <dbReference type="PROSITE" id="PS50931"/>
    </source>
</evidence>
<dbReference type="InterPro" id="IPR036388">
    <property type="entry name" value="WH-like_DNA-bd_sf"/>
</dbReference>
<evidence type="ECO:0000313" key="6">
    <source>
        <dbReference type="EMBL" id="EEU30731.1"/>
    </source>
</evidence>
<dbReference type="InterPro" id="IPR000847">
    <property type="entry name" value="LysR_HTH_N"/>
</dbReference>
<evidence type="ECO:0000256" key="2">
    <source>
        <dbReference type="ARBA" id="ARBA00023015"/>
    </source>
</evidence>
<comment type="similarity">
    <text evidence="1">Belongs to the LysR transcriptional regulatory family.</text>
</comment>
<evidence type="ECO:0000256" key="3">
    <source>
        <dbReference type="ARBA" id="ARBA00023125"/>
    </source>
</evidence>
<gene>
    <name evidence="6" type="ORF">HMPREF0501_00136</name>
</gene>
<dbReference type="OrthoDB" id="9785745at2"/>
<evidence type="ECO:0000256" key="4">
    <source>
        <dbReference type="ARBA" id="ARBA00023163"/>
    </source>
</evidence>
<dbReference type="eggNOG" id="COG0583">
    <property type="taxonomic scope" value="Bacteria"/>
</dbReference>
<proteinExistence type="inferred from homology"/>
<keyword evidence="7" id="KW-1185">Reference proteome</keyword>
<dbReference type="Gene3D" id="3.40.190.290">
    <property type="match status" value="1"/>
</dbReference>
<dbReference type="PANTHER" id="PTHR30126">
    <property type="entry name" value="HTH-TYPE TRANSCRIPTIONAL REGULATOR"/>
    <property type="match status" value="1"/>
</dbReference>
<dbReference type="Proteomes" id="UP000003987">
    <property type="component" value="Unassembled WGS sequence"/>
</dbReference>
<dbReference type="GO" id="GO:0003700">
    <property type="term" value="F:DNA-binding transcription factor activity"/>
    <property type="evidence" value="ECO:0007669"/>
    <property type="project" value="InterPro"/>
</dbReference>
<dbReference type="InterPro" id="IPR005119">
    <property type="entry name" value="LysR_subst-bd"/>
</dbReference>
<dbReference type="STRING" id="575594.HMPREF0501_00136"/>